<keyword evidence="2" id="KW-0808">Transferase</keyword>
<organism evidence="2 3">
    <name type="scientific">Salmonella enterica subsp. arizonae</name>
    <dbReference type="NCBI Taxonomy" id="59203"/>
    <lineage>
        <taxon>Bacteria</taxon>
        <taxon>Pseudomonadati</taxon>
        <taxon>Pseudomonadota</taxon>
        <taxon>Gammaproteobacteria</taxon>
        <taxon>Enterobacterales</taxon>
        <taxon>Enterobacteriaceae</taxon>
        <taxon>Salmonella</taxon>
    </lineage>
</organism>
<evidence type="ECO:0000259" key="1">
    <source>
        <dbReference type="Pfam" id="PF00534"/>
    </source>
</evidence>
<proteinExistence type="predicted"/>
<dbReference type="SUPFAM" id="SSF53756">
    <property type="entry name" value="UDP-Glycosyltransferase/glycogen phosphorylase"/>
    <property type="match status" value="1"/>
</dbReference>
<evidence type="ECO:0000313" key="3">
    <source>
        <dbReference type="Proteomes" id="UP000254124"/>
    </source>
</evidence>
<accession>A0A379S5I4</accession>
<dbReference type="InterPro" id="IPR050194">
    <property type="entry name" value="Glycosyltransferase_grp1"/>
</dbReference>
<dbReference type="EC" id="2.4.1.56" evidence="2"/>
<dbReference type="PANTHER" id="PTHR45947:SF3">
    <property type="entry name" value="SULFOQUINOVOSYL TRANSFERASE SQD2"/>
    <property type="match status" value="1"/>
</dbReference>
<name>A0A379S5I4_SALER</name>
<gene>
    <name evidence="2" type="primary">rfaK</name>
    <name evidence="2" type="ORF">NCTC7295_03137</name>
</gene>
<dbReference type="PANTHER" id="PTHR45947">
    <property type="entry name" value="SULFOQUINOVOSYL TRANSFERASE SQD2"/>
    <property type="match status" value="1"/>
</dbReference>
<dbReference type="GO" id="GO:0008917">
    <property type="term" value="F:lipopolysaccharide N-acetylglucosaminyltransferase activity"/>
    <property type="evidence" value="ECO:0007669"/>
    <property type="project" value="UniProtKB-EC"/>
</dbReference>
<evidence type="ECO:0000313" key="2">
    <source>
        <dbReference type="EMBL" id="SUG15469.1"/>
    </source>
</evidence>
<sequence length="271" mass="31348">MVDKIILTVTPIFSIPPRSAAAVETWMYQVAKRTKIPNRIVCIREEGYPDFTTVNERCSIHRIGFSRIYKRIFQKWTRLDPIPYSQRILNIAKDFNITDESVIIVHNSMKLYRQIRQRAPHVKMIMHMHNAFEPEGLDKDVKMIVPSEFLKNYYRNHLPYADISIVPNGTDPYSLDKDLEKLKKSDLNIPSDKKVIFYAGRISPDKGVTLLLQAFEYLLKERSDIELVVVGDYMNKSKGEKSRLSARSARISRTAKTALPYAGRGCPRKNI</sequence>
<feature type="domain" description="Glycosyl transferase family 1" evidence="1">
    <location>
        <begin position="183"/>
        <end position="245"/>
    </location>
</feature>
<reference evidence="2 3" key="1">
    <citation type="submission" date="2018-06" db="EMBL/GenBank/DDBJ databases">
        <authorList>
            <consortium name="Pathogen Informatics"/>
            <person name="Doyle S."/>
        </authorList>
    </citation>
    <scope>NUCLEOTIDE SEQUENCE [LARGE SCALE GENOMIC DNA]</scope>
    <source>
        <strain evidence="2 3">NCTC7295</strain>
    </source>
</reference>
<dbReference type="Pfam" id="PF00534">
    <property type="entry name" value="Glycos_transf_1"/>
    <property type="match status" value="1"/>
</dbReference>
<dbReference type="Proteomes" id="UP000254124">
    <property type="component" value="Unassembled WGS sequence"/>
</dbReference>
<dbReference type="Gene3D" id="3.40.50.2000">
    <property type="entry name" value="Glycogen Phosphorylase B"/>
    <property type="match status" value="2"/>
</dbReference>
<dbReference type="EMBL" id="UGWZ01000001">
    <property type="protein sequence ID" value="SUG15469.1"/>
    <property type="molecule type" value="Genomic_DNA"/>
</dbReference>
<dbReference type="AlphaFoldDB" id="A0A379S5I4"/>
<protein>
    <submittedName>
        <fullName evidence="2">Lipopolysaccharide 1,2-N-acetylglucosaminetransferase</fullName>
        <ecNumber evidence="2">2.4.1.56</ecNumber>
    </submittedName>
</protein>
<dbReference type="CDD" id="cd03801">
    <property type="entry name" value="GT4_PimA-like"/>
    <property type="match status" value="1"/>
</dbReference>
<keyword evidence="2" id="KW-0328">Glycosyltransferase</keyword>
<dbReference type="InterPro" id="IPR001296">
    <property type="entry name" value="Glyco_trans_1"/>
</dbReference>